<feature type="binding site" evidence="2">
    <location>
        <position position="133"/>
    </location>
    <ligand>
        <name>Fe cation</name>
        <dbReference type="ChEBI" id="CHEBI:24875"/>
    </ligand>
</feature>
<dbReference type="InterPro" id="IPR008778">
    <property type="entry name" value="Pirin_C_dom"/>
</dbReference>
<dbReference type="Gene3D" id="2.60.120.10">
    <property type="entry name" value="Jelly Rolls"/>
    <property type="match status" value="2"/>
</dbReference>
<dbReference type="PANTHER" id="PTHR13903:SF8">
    <property type="entry name" value="PIRIN"/>
    <property type="match status" value="1"/>
</dbReference>
<sequence>MSVKLILLNLNKIFEDNTSIVRFGNLKFTVMDKRKATKVIRGEHAIDGAGVRLRRVLGQRNIAEFDPFLMLDGFDSTDPRDYIRGFPWHPHRGIETITYLIKGRVEHGDSLGNRGTIHDLECQWMTAGSGIIHQEMPKESERMLGCQLWVNLPAKDKMTQPAYGDITQDKVALVEEENATVRILAGSYKGKRGVFEGKYVKVKYLDIDLKPDSRWTYNETPNDETLFIYLLEGTLAVDSNLSQFENRSCAVLFTSDNKDSNQYDAIEVLAGEEGARFVLLAAKPLREPVAWGGPIVMNTNEELELAFEELDNGTFIKHEI</sequence>
<dbReference type="EMBL" id="LT608328">
    <property type="protein sequence ID" value="SCM55996.1"/>
    <property type="molecule type" value="Genomic_DNA"/>
</dbReference>
<evidence type="ECO:0000313" key="7">
    <source>
        <dbReference type="Proteomes" id="UP000178485"/>
    </source>
</evidence>
<dbReference type="CDD" id="cd02247">
    <property type="entry name" value="cupin_pirin_C"/>
    <property type="match status" value="1"/>
</dbReference>
<evidence type="ECO:0000259" key="5">
    <source>
        <dbReference type="Pfam" id="PF05726"/>
    </source>
</evidence>
<dbReference type="STRING" id="1642646.ING2E5A_0672"/>
<reference evidence="6 7" key="1">
    <citation type="submission" date="2016-08" db="EMBL/GenBank/DDBJ databases">
        <authorList>
            <person name="Seilhamer J.J."/>
        </authorList>
    </citation>
    <scope>NUCLEOTIDE SEQUENCE [LARGE SCALE GENOMIC DNA]</scope>
    <source>
        <strain evidence="6">ING2-E5A</strain>
    </source>
</reference>
<dbReference type="PIRSF" id="PIRSF006232">
    <property type="entry name" value="Pirin"/>
    <property type="match status" value="1"/>
</dbReference>
<dbReference type="InterPro" id="IPR011051">
    <property type="entry name" value="RmlC_Cupin_sf"/>
</dbReference>
<dbReference type="InterPro" id="IPR012093">
    <property type="entry name" value="Pirin"/>
</dbReference>
<dbReference type="PANTHER" id="PTHR13903">
    <property type="entry name" value="PIRIN-RELATED"/>
    <property type="match status" value="1"/>
</dbReference>
<feature type="domain" description="Pirin C-terminal" evidence="5">
    <location>
        <begin position="204"/>
        <end position="315"/>
    </location>
</feature>
<evidence type="ECO:0000256" key="1">
    <source>
        <dbReference type="ARBA" id="ARBA00008416"/>
    </source>
</evidence>
<comment type="similarity">
    <text evidence="1 3">Belongs to the pirin family.</text>
</comment>
<dbReference type="GO" id="GO:0046872">
    <property type="term" value="F:metal ion binding"/>
    <property type="evidence" value="ECO:0007669"/>
    <property type="project" value="UniProtKB-KW"/>
</dbReference>
<evidence type="ECO:0000256" key="2">
    <source>
        <dbReference type="PIRSR" id="PIRSR006232-1"/>
    </source>
</evidence>
<accession>A0A1G4G4N3</accession>
<name>A0A1G4G4N3_9BACT</name>
<keyword evidence="6" id="KW-0560">Oxidoreductase</keyword>
<keyword evidence="2" id="KW-0479">Metal-binding</keyword>
<feature type="binding site" evidence="2">
    <location>
        <position position="135"/>
    </location>
    <ligand>
        <name>Fe cation</name>
        <dbReference type="ChEBI" id="CHEBI:24875"/>
    </ligand>
</feature>
<evidence type="ECO:0000259" key="4">
    <source>
        <dbReference type="Pfam" id="PF02678"/>
    </source>
</evidence>
<dbReference type="Pfam" id="PF05726">
    <property type="entry name" value="Pirin_C"/>
    <property type="match status" value="1"/>
</dbReference>
<keyword evidence="2" id="KW-0408">Iron</keyword>
<dbReference type="Proteomes" id="UP000178485">
    <property type="component" value="Chromosome i"/>
</dbReference>
<evidence type="ECO:0000313" key="6">
    <source>
        <dbReference type="EMBL" id="SCM55996.1"/>
    </source>
</evidence>
<dbReference type="InterPro" id="IPR003829">
    <property type="entry name" value="Pirin_N_dom"/>
</dbReference>
<feature type="binding site" evidence="2">
    <location>
        <position position="91"/>
    </location>
    <ligand>
        <name>Fe cation</name>
        <dbReference type="ChEBI" id="CHEBI:24875"/>
    </ligand>
</feature>
<evidence type="ECO:0000256" key="3">
    <source>
        <dbReference type="RuleBase" id="RU003457"/>
    </source>
</evidence>
<gene>
    <name evidence="6" type="ORF">ING2E5A_0672</name>
</gene>
<protein>
    <submittedName>
        <fullName evidence="6">Putative quercetin 2,3-dioxygenase PA3240</fullName>
        <ecNumber evidence="6">1.13.11.24</ecNumber>
    </submittedName>
</protein>
<dbReference type="AlphaFoldDB" id="A0A1G4G4N3"/>
<keyword evidence="7" id="KW-1185">Reference proteome</keyword>
<organism evidence="6 7">
    <name type="scientific">Petrimonas mucosa</name>
    <dbReference type="NCBI Taxonomy" id="1642646"/>
    <lineage>
        <taxon>Bacteria</taxon>
        <taxon>Pseudomonadati</taxon>
        <taxon>Bacteroidota</taxon>
        <taxon>Bacteroidia</taxon>
        <taxon>Bacteroidales</taxon>
        <taxon>Dysgonomonadaceae</taxon>
        <taxon>Petrimonas</taxon>
    </lineage>
</organism>
<dbReference type="InterPro" id="IPR014710">
    <property type="entry name" value="RmlC-like_jellyroll"/>
</dbReference>
<feature type="binding site" evidence="2">
    <location>
        <position position="89"/>
    </location>
    <ligand>
        <name>Fe cation</name>
        <dbReference type="ChEBI" id="CHEBI:24875"/>
    </ligand>
</feature>
<dbReference type="CDD" id="cd02909">
    <property type="entry name" value="cupin_pirin_N"/>
    <property type="match status" value="1"/>
</dbReference>
<keyword evidence="6" id="KW-0223">Dioxygenase</keyword>
<feature type="domain" description="Pirin N-terminal" evidence="4">
    <location>
        <begin position="51"/>
        <end position="150"/>
    </location>
</feature>
<dbReference type="Pfam" id="PF02678">
    <property type="entry name" value="Pirin"/>
    <property type="match status" value="1"/>
</dbReference>
<dbReference type="KEGG" id="pmuc:ING2E5A_0672"/>
<proteinExistence type="inferred from homology"/>
<dbReference type="GO" id="GO:0008127">
    <property type="term" value="F:quercetin 2,3-dioxygenase activity"/>
    <property type="evidence" value="ECO:0007669"/>
    <property type="project" value="UniProtKB-EC"/>
</dbReference>
<dbReference type="SUPFAM" id="SSF51182">
    <property type="entry name" value="RmlC-like cupins"/>
    <property type="match status" value="1"/>
</dbReference>
<dbReference type="EC" id="1.13.11.24" evidence="6"/>
<comment type="cofactor">
    <cofactor evidence="2">
        <name>Fe cation</name>
        <dbReference type="ChEBI" id="CHEBI:24875"/>
    </cofactor>
    <text evidence="2">Binds 1 Fe cation per subunit.</text>
</comment>